<feature type="domain" description="PTS EIIB type-1" evidence="15">
    <location>
        <begin position="4"/>
        <end position="86"/>
    </location>
</feature>
<dbReference type="GO" id="GO:0009401">
    <property type="term" value="P:phosphoenolpyruvate-dependent sugar phosphotransferase system"/>
    <property type="evidence" value="ECO:0007669"/>
    <property type="project" value="UniProtKB-KW"/>
</dbReference>
<dbReference type="PROSITE" id="PS51098">
    <property type="entry name" value="PTS_EIIB_TYPE_1"/>
    <property type="match status" value="1"/>
</dbReference>
<sequence length="629" mass="68023">MENKELAQEIIKLIGGTDNISQSWHCITRLRFNINDEEQVKVDELKTVDGVLGAQFQSGQFQVIIGAKVAEVYEEIDHLIGDQSNDSATVKNTSKMNPIEVVFDVISGIFTPILPAIVGSGLIKGIMALFVSLGWLTETSSTYAVLQIFSNAVFYFLPFLIAYSAAKKFKTRESLAMALAGILLYPTMVEGAAKGANPLNFLGLSIPLNDYTSSVLPIILGVLLLSFVDKWITKVIPKSLSIVFTPVLSLMITAPLTLAFIAPIGNVFGQYLEIFFTSLFHFAGPIAGLLMGGLMPLIVLTGMHYAFFPSTFASFEKVGYDIMLLPMNFIANMAQAGAVLGVIIRTKRVETRSLALSTLLPSFFGITEPAIYGVTLRLKKPFYASLIGGAVGGCFYGLFSVKTTAFSIPGITSLPTYIIKGTNNFQMALIGIALSFLVSLLVTMFLGFKEPVAKPEKEEKPSKNPENAVNQQAARQVNPYEVQAPITGQIVPLSEVNDAVFSSEMMGKGVAIIPDKGVVQAPFSGKVVTVTPTKHAIGLVSNEGVELLIHVGIDTVSLNGQFFEVLVEEGDEINIGDHLLTFDIEGIQSKKLDVVTPIIVTNSSKYLDVIHTGDAYVNAGENKLLMLIH</sequence>
<dbReference type="FunFam" id="3.30.1360.60:FF:000001">
    <property type="entry name" value="PTS system glucose-specific IIBC component PtsG"/>
    <property type="match status" value="1"/>
</dbReference>
<dbReference type="InterPro" id="IPR036878">
    <property type="entry name" value="Glu_permease_IIB"/>
</dbReference>
<dbReference type="NCBIfam" id="TIGR00830">
    <property type="entry name" value="PTBA"/>
    <property type="match status" value="1"/>
</dbReference>
<dbReference type="InterPro" id="IPR003352">
    <property type="entry name" value="PTS_EIIC"/>
</dbReference>
<gene>
    <name evidence="17" type="ORF">AKG37_17370</name>
    <name evidence="18" type="ORF">KCQ59_05960</name>
</gene>
<keyword evidence="5" id="KW-0808">Transferase</keyword>
<evidence type="ECO:0000256" key="3">
    <source>
        <dbReference type="ARBA" id="ARBA00022475"/>
    </source>
</evidence>
<name>A0ABD4QFU9_9BACI</name>
<dbReference type="PROSITE" id="PS51103">
    <property type="entry name" value="PTS_EIIC_TYPE_1"/>
    <property type="match status" value="1"/>
</dbReference>
<dbReference type="Pfam" id="PF00358">
    <property type="entry name" value="PTS_EIIA_1"/>
    <property type="match status" value="1"/>
</dbReference>
<dbReference type="SUPFAM" id="SSF55604">
    <property type="entry name" value="Glucose permease domain IIB"/>
    <property type="match status" value="1"/>
</dbReference>
<evidence type="ECO:0000313" key="18">
    <source>
        <dbReference type="EMBL" id="MBR8689324.1"/>
    </source>
</evidence>
<feature type="transmembrane region" description="Helical" evidence="13">
    <location>
        <begin position="211"/>
        <end position="228"/>
    </location>
</feature>
<feature type="transmembrane region" description="Helical" evidence="13">
    <location>
        <begin position="143"/>
        <end position="163"/>
    </location>
</feature>
<evidence type="ECO:0000256" key="5">
    <source>
        <dbReference type="ARBA" id="ARBA00022679"/>
    </source>
</evidence>
<dbReference type="GO" id="GO:0005886">
    <property type="term" value="C:plasma membrane"/>
    <property type="evidence" value="ECO:0007669"/>
    <property type="project" value="UniProtKB-SubCell"/>
</dbReference>
<dbReference type="InterPro" id="IPR001127">
    <property type="entry name" value="PTS_EIIA_1_perm"/>
</dbReference>
<dbReference type="Pfam" id="PF02378">
    <property type="entry name" value="PTS_EIIC"/>
    <property type="match status" value="1"/>
</dbReference>
<evidence type="ECO:0000313" key="19">
    <source>
        <dbReference type="Proteomes" id="UP000050272"/>
    </source>
</evidence>
<dbReference type="Pfam" id="PF00367">
    <property type="entry name" value="PTS_EIIB"/>
    <property type="match status" value="1"/>
</dbReference>
<evidence type="ECO:0000256" key="9">
    <source>
        <dbReference type="ARBA" id="ARBA00022989"/>
    </source>
</evidence>
<evidence type="ECO:0000256" key="2">
    <source>
        <dbReference type="ARBA" id="ARBA00022448"/>
    </source>
</evidence>
<dbReference type="InterPro" id="IPR011297">
    <property type="entry name" value="PTS_IIABC_b_glu"/>
</dbReference>
<feature type="transmembrane region" description="Helical" evidence="13">
    <location>
        <begin position="425"/>
        <end position="448"/>
    </location>
</feature>
<proteinExistence type="predicted"/>
<evidence type="ECO:0000256" key="7">
    <source>
        <dbReference type="ARBA" id="ARBA00022692"/>
    </source>
</evidence>
<keyword evidence="2" id="KW-0813">Transport</keyword>
<feature type="transmembrane region" description="Helical" evidence="13">
    <location>
        <begin position="175"/>
        <end position="191"/>
    </location>
</feature>
<evidence type="ECO:0000256" key="12">
    <source>
        <dbReference type="SAM" id="MobiDB-lite"/>
    </source>
</evidence>
<dbReference type="NCBIfam" id="TIGR01995">
    <property type="entry name" value="PTS-II-ABC-beta"/>
    <property type="match status" value="1"/>
</dbReference>
<dbReference type="EMBL" id="LGYN01000006">
    <property type="protein sequence ID" value="KPN14972.1"/>
    <property type="molecule type" value="Genomic_DNA"/>
</dbReference>
<evidence type="ECO:0000313" key="17">
    <source>
        <dbReference type="EMBL" id="KPN14972.1"/>
    </source>
</evidence>
<dbReference type="InterPro" id="IPR013013">
    <property type="entry name" value="PTS_EIIC_1"/>
</dbReference>
<dbReference type="Proteomes" id="UP000050272">
    <property type="component" value="Unassembled WGS sequence"/>
</dbReference>
<keyword evidence="7 13" id="KW-0812">Transmembrane</keyword>
<evidence type="ECO:0000256" key="13">
    <source>
        <dbReference type="SAM" id="Phobius"/>
    </source>
</evidence>
<feature type="transmembrane region" description="Helical" evidence="13">
    <location>
        <begin position="101"/>
        <end position="123"/>
    </location>
</feature>
<keyword evidence="8" id="KW-0418">Kinase</keyword>
<dbReference type="InterPro" id="IPR011055">
    <property type="entry name" value="Dup_hybrid_motif"/>
</dbReference>
<comment type="caution">
    <text evidence="18">The sequence shown here is derived from an EMBL/GenBank/DDBJ whole genome shotgun (WGS) entry which is preliminary data.</text>
</comment>
<protein>
    <submittedName>
        <fullName evidence="17">PTS beta-glucoside transporter subunit IIABC</fullName>
    </submittedName>
    <submittedName>
        <fullName evidence="18">PTS glucose transporter subunit IIA</fullName>
    </submittedName>
</protein>
<evidence type="ECO:0000313" key="20">
    <source>
        <dbReference type="Proteomes" id="UP000676804"/>
    </source>
</evidence>
<keyword evidence="3" id="KW-1003">Cell membrane</keyword>
<comment type="subcellular location">
    <subcellularLocation>
        <location evidence="1">Cell membrane</location>
        <topology evidence="1">Multi-pass membrane protein</topology>
    </subcellularLocation>
</comment>
<evidence type="ECO:0000256" key="4">
    <source>
        <dbReference type="ARBA" id="ARBA00022597"/>
    </source>
</evidence>
<evidence type="ECO:0000256" key="1">
    <source>
        <dbReference type="ARBA" id="ARBA00004651"/>
    </source>
</evidence>
<feature type="transmembrane region" description="Helical" evidence="13">
    <location>
        <begin position="320"/>
        <end position="344"/>
    </location>
</feature>
<dbReference type="AlphaFoldDB" id="A0ABD4QFU9"/>
<dbReference type="EMBL" id="JAGQFH010000006">
    <property type="protein sequence ID" value="MBR8689324.1"/>
    <property type="molecule type" value="Genomic_DNA"/>
</dbReference>
<keyword evidence="19" id="KW-1185">Reference proteome</keyword>
<feature type="domain" description="PTS EIIA type-1" evidence="14">
    <location>
        <begin position="498"/>
        <end position="602"/>
    </location>
</feature>
<dbReference type="PANTHER" id="PTHR30175:SF1">
    <property type="entry name" value="PTS SYSTEM ARBUTIN-, CELLOBIOSE-, AND SALICIN-SPECIFIC EIIBC COMPONENT-RELATED"/>
    <property type="match status" value="1"/>
</dbReference>
<dbReference type="InterPro" id="IPR001996">
    <property type="entry name" value="PTS_IIB_1"/>
</dbReference>
<dbReference type="FunFam" id="2.70.70.10:FF:000001">
    <property type="entry name" value="PTS system glucose-specific IIA component"/>
    <property type="match status" value="1"/>
</dbReference>
<evidence type="ECO:0000256" key="10">
    <source>
        <dbReference type="ARBA" id="ARBA00023136"/>
    </source>
</evidence>
<keyword evidence="6" id="KW-0598">Phosphotransferase system</keyword>
<evidence type="ECO:0000259" key="16">
    <source>
        <dbReference type="PROSITE" id="PS51103"/>
    </source>
</evidence>
<dbReference type="Gene3D" id="3.30.1360.60">
    <property type="entry name" value="Glucose permease domain IIB"/>
    <property type="match status" value="1"/>
</dbReference>
<dbReference type="PROSITE" id="PS51093">
    <property type="entry name" value="PTS_EIIA_TYPE_1"/>
    <property type="match status" value="1"/>
</dbReference>
<accession>A0ABD4QFU9</accession>
<dbReference type="RefSeq" id="WP_060697960.1">
    <property type="nucleotide sequence ID" value="NZ_JAGQFH010000006.1"/>
</dbReference>
<evidence type="ECO:0000259" key="14">
    <source>
        <dbReference type="PROSITE" id="PS51093"/>
    </source>
</evidence>
<dbReference type="Proteomes" id="UP000676804">
    <property type="component" value="Unassembled WGS sequence"/>
</dbReference>
<feature type="region of interest" description="Disordered" evidence="12">
    <location>
        <begin position="455"/>
        <end position="474"/>
    </location>
</feature>
<keyword evidence="4 18" id="KW-0762">Sugar transport</keyword>
<evidence type="ECO:0000256" key="8">
    <source>
        <dbReference type="ARBA" id="ARBA00022777"/>
    </source>
</evidence>
<organism evidence="18 20">
    <name type="scientific">Bacillus australimaris</name>
    <dbReference type="NCBI Taxonomy" id="1326968"/>
    <lineage>
        <taxon>Bacteria</taxon>
        <taxon>Bacillati</taxon>
        <taxon>Bacillota</taxon>
        <taxon>Bacilli</taxon>
        <taxon>Bacillales</taxon>
        <taxon>Bacillaceae</taxon>
        <taxon>Bacillus</taxon>
    </lineage>
</organism>
<evidence type="ECO:0000256" key="11">
    <source>
        <dbReference type="PROSITE-ProRule" id="PRU00421"/>
    </source>
</evidence>
<evidence type="ECO:0000259" key="15">
    <source>
        <dbReference type="PROSITE" id="PS51098"/>
    </source>
</evidence>
<dbReference type="Gene3D" id="2.70.70.10">
    <property type="entry name" value="Glucose Permease (Domain IIA)"/>
    <property type="match status" value="1"/>
</dbReference>
<feature type="transmembrane region" description="Helical" evidence="13">
    <location>
        <begin position="240"/>
        <end position="262"/>
    </location>
</feature>
<feature type="domain" description="PTS EIIC type-1" evidence="16">
    <location>
        <begin position="104"/>
        <end position="462"/>
    </location>
</feature>
<dbReference type="PANTHER" id="PTHR30175">
    <property type="entry name" value="PHOSPHOTRANSFERASE SYSTEM TRANSPORT PROTEIN"/>
    <property type="match status" value="1"/>
</dbReference>
<reference evidence="17 19" key="1">
    <citation type="submission" date="2015-07" db="EMBL/GenBank/DDBJ databases">
        <title>Bacillus zhangzhouensis sp. nov. and Bacillus nanhaiticus sp. nov.</title>
        <authorList>
            <person name="Liu Y."/>
            <person name="Lai Q."/>
            <person name="Shao Z."/>
        </authorList>
    </citation>
    <scope>NUCLEOTIDE SEQUENCE [LARGE SCALE GENOMIC DNA]</scope>
    <source>
        <strain evidence="17 19">NH7I_1</strain>
    </source>
</reference>
<feature type="active site" description="Phosphocysteine intermediate; for EIIB activity" evidence="11">
    <location>
        <position position="26"/>
    </location>
</feature>
<dbReference type="PROSITE" id="PS00371">
    <property type="entry name" value="PTS_EIIA_TYPE_1_HIS"/>
    <property type="match status" value="1"/>
</dbReference>
<evidence type="ECO:0000256" key="6">
    <source>
        <dbReference type="ARBA" id="ARBA00022683"/>
    </source>
</evidence>
<reference evidence="18 20" key="2">
    <citation type="submission" date="2021-04" db="EMBL/GenBank/DDBJ databases">
        <title>Isolation of newly marine bacteria for enzymatic activity.</title>
        <authorList>
            <person name="Hadi W.A.M."/>
            <person name="Nair A.J.J."/>
            <person name="Edwin B.T."/>
        </authorList>
    </citation>
    <scope>NUCLEOTIDE SEQUENCE [LARGE SCALE GENOMIC DNA]</scope>
    <source>
        <strain evidence="18 20">B28A</strain>
    </source>
</reference>
<feature type="transmembrane region" description="Helical" evidence="13">
    <location>
        <begin position="356"/>
        <end position="375"/>
    </location>
</feature>
<dbReference type="PROSITE" id="PS01035">
    <property type="entry name" value="PTS_EIIB_TYPE_1_CYS"/>
    <property type="match status" value="1"/>
</dbReference>
<feature type="transmembrane region" description="Helical" evidence="13">
    <location>
        <begin position="282"/>
        <end position="308"/>
    </location>
</feature>
<dbReference type="GO" id="GO:0016301">
    <property type="term" value="F:kinase activity"/>
    <property type="evidence" value="ECO:0007669"/>
    <property type="project" value="UniProtKB-KW"/>
</dbReference>
<dbReference type="InterPro" id="IPR018113">
    <property type="entry name" value="PTrfase_EIIB_Cys"/>
</dbReference>
<dbReference type="SUPFAM" id="SSF51261">
    <property type="entry name" value="Duplicated hybrid motif"/>
    <property type="match status" value="1"/>
</dbReference>
<feature type="transmembrane region" description="Helical" evidence="13">
    <location>
        <begin position="382"/>
        <end position="399"/>
    </location>
</feature>
<dbReference type="CDD" id="cd00212">
    <property type="entry name" value="PTS_IIB_glc"/>
    <property type="match status" value="1"/>
</dbReference>
<keyword evidence="10 13" id="KW-0472">Membrane</keyword>
<keyword evidence="9 13" id="KW-1133">Transmembrane helix</keyword>
<dbReference type="InterPro" id="IPR050558">
    <property type="entry name" value="PTS_Sugar-Specific_Components"/>
</dbReference>